<evidence type="ECO:0000256" key="12">
    <source>
        <dbReference type="ARBA" id="ARBA00065219"/>
    </source>
</evidence>
<feature type="domain" description="C2H2-type" evidence="17">
    <location>
        <begin position="169"/>
        <end position="196"/>
    </location>
</feature>
<evidence type="ECO:0000256" key="8">
    <source>
        <dbReference type="ARBA" id="ARBA00023002"/>
    </source>
</evidence>
<dbReference type="SUPFAM" id="SSF56281">
    <property type="entry name" value="Metallo-hydrolase/oxidoreductase"/>
    <property type="match status" value="1"/>
</dbReference>
<evidence type="ECO:0000313" key="19">
    <source>
        <dbReference type="WBParaSite" id="TCONS_00010808.p1"/>
    </source>
</evidence>
<dbReference type="Proteomes" id="UP000035681">
    <property type="component" value="Unplaced"/>
</dbReference>
<evidence type="ECO:0000256" key="3">
    <source>
        <dbReference type="ARBA" id="ARBA00006759"/>
    </source>
</evidence>
<evidence type="ECO:0000256" key="14">
    <source>
        <dbReference type="ARBA" id="ARBA00067300"/>
    </source>
</evidence>
<evidence type="ECO:0000256" key="10">
    <source>
        <dbReference type="ARBA" id="ARBA00023128"/>
    </source>
</evidence>
<dbReference type="Gene3D" id="3.60.15.10">
    <property type="entry name" value="Ribonuclease Z/Hydroxyacylglutathione hydrolase-like"/>
    <property type="match status" value="1"/>
</dbReference>
<keyword evidence="9" id="KW-0408">Iron</keyword>
<evidence type="ECO:0000313" key="18">
    <source>
        <dbReference type="Proteomes" id="UP000035681"/>
    </source>
</evidence>
<evidence type="ECO:0000256" key="15">
    <source>
        <dbReference type="ARBA" id="ARBA00077964"/>
    </source>
</evidence>
<feature type="domain" description="C2H2-type" evidence="17">
    <location>
        <begin position="410"/>
        <end position="437"/>
    </location>
</feature>
<dbReference type="GO" id="GO:0006749">
    <property type="term" value="P:glutathione metabolic process"/>
    <property type="evidence" value="ECO:0007669"/>
    <property type="project" value="InterPro"/>
</dbReference>
<dbReference type="SMART" id="SM00849">
    <property type="entry name" value="Lactamase_B"/>
    <property type="match status" value="1"/>
</dbReference>
<dbReference type="Pfam" id="PF00096">
    <property type="entry name" value="zf-C2H2"/>
    <property type="match status" value="1"/>
</dbReference>
<evidence type="ECO:0000256" key="5">
    <source>
        <dbReference type="ARBA" id="ARBA00022946"/>
    </source>
</evidence>
<comment type="catalytic activity">
    <reaction evidence="11">
        <text>S-sulfanylglutathione + O2 + H2O = sulfite + glutathione + 2 H(+)</text>
        <dbReference type="Rhea" id="RHEA:12981"/>
        <dbReference type="ChEBI" id="CHEBI:15377"/>
        <dbReference type="ChEBI" id="CHEBI:15378"/>
        <dbReference type="ChEBI" id="CHEBI:15379"/>
        <dbReference type="ChEBI" id="CHEBI:17359"/>
        <dbReference type="ChEBI" id="CHEBI:57925"/>
        <dbReference type="ChEBI" id="CHEBI:58905"/>
        <dbReference type="EC" id="1.13.11.18"/>
    </reaction>
</comment>
<dbReference type="EC" id="1.13.11.18" evidence="13"/>
<dbReference type="SMART" id="SM00355">
    <property type="entry name" value="ZnF_C2H2"/>
    <property type="match status" value="10"/>
</dbReference>
<dbReference type="InterPro" id="IPR013087">
    <property type="entry name" value="Znf_C2H2_type"/>
</dbReference>
<dbReference type="CDD" id="cd07724">
    <property type="entry name" value="POD-like_MBL-fold"/>
    <property type="match status" value="1"/>
</dbReference>
<dbReference type="Gene3D" id="3.30.160.60">
    <property type="entry name" value="Classic Zinc Finger"/>
    <property type="match status" value="3"/>
</dbReference>
<dbReference type="GO" id="GO:0070813">
    <property type="term" value="P:hydrogen sulfide metabolic process"/>
    <property type="evidence" value="ECO:0007669"/>
    <property type="project" value="TreeGrafter"/>
</dbReference>
<proteinExistence type="inferred from homology"/>
<keyword evidence="10" id="KW-0496">Mitochondrion</keyword>
<keyword evidence="16" id="KW-0863">Zinc-finger</keyword>
<dbReference type="GO" id="GO:0005739">
    <property type="term" value="C:mitochondrion"/>
    <property type="evidence" value="ECO:0007669"/>
    <property type="project" value="UniProtKB-SubCell"/>
</dbReference>
<keyword evidence="4" id="KW-0479">Metal-binding</keyword>
<comment type="subunit">
    <text evidence="12">Homodimer. Monomer. Interacts with TST. May interact with RELA.</text>
</comment>
<keyword evidence="6" id="KW-0223">Dioxygenase</keyword>
<protein>
    <recommendedName>
        <fullName evidence="14">Persulfide dioxygenase ETHE1, mitochondrial</fullName>
        <ecNumber evidence="13">1.13.11.18</ecNumber>
    </recommendedName>
    <alternativeName>
        <fullName evidence="15">Sulfur dioxygenase ETHE1</fullName>
    </alternativeName>
</protein>
<dbReference type="PANTHER" id="PTHR43084">
    <property type="entry name" value="PERSULFIDE DIOXYGENASE ETHE1"/>
    <property type="match status" value="1"/>
</dbReference>
<evidence type="ECO:0000256" key="13">
    <source>
        <dbReference type="ARBA" id="ARBA00066686"/>
    </source>
</evidence>
<dbReference type="InterPro" id="IPR051682">
    <property type="entry name" value="Mito_Persulfide_Diox"/>
</dbReference>
<keyword evidence="18" id="KW-1185">Reference proteome</keyword>
<dbReference type="GO" id="GO:0008270">
    <property type="term" value="F:zinc ion binding"/>
    <property type="evidence" value="ECO:0007669"/>
    <property type="project" value="UniProtKB-KW"/>
</dbReference>
<feature type="domain" description="C2H2-type" evidence="17">
    <location>
        <begin position="38"/>
        <end position="64"/>
    </location>
</feature>
<keyword evidence="16" id="KW-0862">Zinc</keyword>
<keyword evidence="8" id="KW-0560">Oxidoreductase</keyword>
<dbReference type="PANTHER" id="PTHR43084:SF1">
    <property type="entry name" value="PERSULFIDE DIOXYGENASE ETHE1, MITOCHONDRIAL"/>
    <property type="match status" value="1"/>
</dbReference>
<comment type="subcellular location">
    <subcellularLocation>
        <location evidence="2">Mitochondrion</location>
    </subcellularLocation>
</comment>
<dbReference type="InterPro" id="IPR001279">
    <property type="entry name" value="Metallo-B-lactamas"/>
</dbReference>
<organism evidence="18 19">
    <name type="scientific">Strongyloides stercoralis</name>
    <name type="common">Threadworm</name>
    <dbReference type="NCBI Taxonomy" id="6248"/>
    <lineage>
        <taxon>Eukaryota</taxon>
        <taxon>Metazoa</taxon>
        <taxon>Ecdysozoa</taxon>
        <taxon>Nematoda</taxon>
        <taxon>Chromadorea</taxon>
        <taxon>Rhabditida</taxon>
        <taxon>Tylenchina</taxon>
        <taxon>Panagrolaimomorpha</taxon>
        <taxon>Strongyloidoidea</taxon>
        <taxon>Strongyloididae</taxon>
        <taxon>Strongyloides</taxon>
    </lineage>
</organism>
<dbReference type="InterPro" id="IPR036866">
    <property type="entry name" value="RibonucZ/Hydroxyglut_hydro"/>
</dbReference>
<evidence type="ECO:0000256" key="16">
    <source>
        <dbReference type="PROSITE-ProRule" id="PRU00042"/>
    </source>
</evidence>
<evidence type="ECO:0000256" key="2">
    <source>
        <dbReference type="ARBA" id="ARBA00004173"/>
    </source>
</evidence>
<evidence type="ECO:0000256" key="1">
    <source>
        <dbReference type="ARBA" id="ARBA00001954"/>
    </source>
</evidence>
<sequence length="939" mass="109213">CLKIKLLNVIITEEENSNTKIINSKIYSTESLNIFTSFECYFCKKICINNEDLQKHIFNIHTKEILMSNDSDTQFVCQQCHNEYNDFNLFADHMKSHINNLEEDIKNNLTFCPICKQIFSTNKLLQLHILDHFLTTSSNFVCPYCPDEVFCDDNSYRQHYIKKHSETFYRCSHCLQFFSQYNLFQDHMLVHRKEIIQYNCIICSITFPNLDIFTNHIKFIHDNGNRILPIVIPFIQQKNSILPISSEDDIKLSISLFSPKILKCSVCDMESTSQFALDNHRLQVHCKIGKSNKCGICYKVLEGKIMFIEHSLEHKTNKNQISCCICRQSVKSQWQLSMHAEFHLNDVSPLTSLIFKNNKLLLDKMVNNNEQKQILKCDSNNENNLSSSPNTSVVLSGEQERKKLIEINEFTCSICLKQFISLNALQGHSHIHRNLRNYRLIYIYVNIYHFAMSNLTPCIYCHRLYSKYSLNLHQPKCFYNPSSKIQEDINNLNNKEFILPYINKKSEKRRNNPCLNRSKSSSFNENKILDKINSSNNLNSKRRFSNEDNNRNVSQKIATTSVETSNEIVEKLKSVILTDTTQSILDRPKTQTLYTSQENCENYLMCFICGVFCEPQLIKNHQEQCLIIWETIHKQLPMYIRSTPPKIINVPSVDGTINITRHNQLAEASFKKCQRTRCNRCGKYFNFNEVLNHVCQCFEPKFEIINMKKAVVFRQFFEKETSTYTYIIGCGKTRNSIIIDPVLETVERDAKYINELDLNLLYGINTHIHADHITGTGALKKKFPSMKSVLSSFSKAKADFYINFEKKLQIGEIKLSFKSTPGHTESCMTIISEDLESAFTGDALLIRSCGRTDFQGGSPEKLYHSIHENIFTLPNHYKLYPAHDYNGVINTTVEEEKKYNPRLTQNKENFIEIMNNLNLPYPKKIDKAILINMKCGIDF</sequence>
<dbReference type="InterPro" id="IPR044528">
    <property type="entry name" value="POD-like_MBL-fold"/>
</dbReference>
<accession>A0AAF5DDT8</accession>
<comment type="similarity">
    <text evidence="3">Belongs to the metallo-beta-lactamase superfamily. Glyoxalase II family.</text>
</comment>
<dbReference type="GO" id="GO:0050313">
    <property type="term" value="F:sulfur dioxygenase activity"/>
    <property type="evidence" value="ECO:0007669"/>
    <property type="project" value="UniProtKB-EC"/>
</dbReference>
<reference evidence="19" key="1">
    <citation type="submission" date="2024-02" db="UniProtKB">
        <authorList>
            <consortium name="WormBaseParasite"/>
        </authorList>
    </citation>
    <scope>IDENTIFICATION</scope>
</reference>
<evidence type="ECO:0000259" key="17">
    <source>
        <dbReference type="PROSITE" id="PS50157"/>
    </source>
</evidence>
<evidence type="ECO:0000256" key="7">
    <source>
        <dbReference type="ARBA" id="ARBA00022990"/>
    </source>
</evidence>
<dbReference type="FunFam" id="3.60.15.10:FF:000013">
    <property type="entry name" value="Persulfide dioxygenase ETHE1, mitochondrial"/>
    <property type="match status" value="1"/>
</dbReference>
<dbReference type="Pfam" id="PF00753">
    <property type="entry name" value="Lactamase_B"/>
    <property type="match status" value="1"/>
</dbReference>
<keyword evidence="5" id="KW-0809">Transit peptide</keyword>
<dbReference type="WBParaSite" id="TCONS_00010808.p1">
    <property type="protein sequence ID" value="TCONS_00010808.p1"/>
    <property type="gene ID" value="XLOC_004475"/>
</dbReference>
<evidence type="ECO:0000256" key="4">
    <source>
        <dbReference type="ARBA" id="ARBA00022723"/>
    </source>
</evidence>
<dbReference type="PROSITE" id="PS00028">
    <property type="entry name" value="ZINC_FINGER_C2H2_1"/>
    <property type="match status" value="7"/>
</dbReference>
<name>A0AAF5DDT8_STRER</name>
<evidence type="ECO:0000256" key="11">
    <source>
        <dbReference type="ARBA" id="ARBA00050990"/>
    </source>
</evidence>
<evidence type="ECO:0000256" key="9">
    <source>
        <dbReference type="ARBA" id="ARBA00023004"/>
    </source>
</evidence>
<comment type="cofactor">
    <cofactor evidence="1">
        <name>Fe(2+)</name>
        <dbReference type="ChEBI" id="CHEBI:29033"/>
    </cofactor>
</comment>
<dbReference type="AlphaFoldDB" id="A0AAF5DDT8"/>
<keyword evidence="7" id="KW-0007">Acetylation</keyword>
<dbReference type="PROSITE" id="PS50157">
    <property type="entry name" value="ZINC_FINGER_C2H2_2"/>
    <property type="match status" value="3"/>
</dbReference>
<evidence type="ECO:0000256" key="6">
    <source>
        <dbReference type="ARBA" id="ARBA00022964"/>
    </source>
</evidence>